<organism evidence="2 3">
    <name type="scientific">Malus baccata</name>
    <name type="common">Siberian crab apple</name>
    <name type="synonym">Pyrus baccata</name>
    <dbReference type="NCBI Taxonomy" id="106549"/>
    <lineage>
        <taxon>Eukaryota</taxon>
        <taxon>Viridiplantae</taxon>
        <taxon>Streptophyta</taxon>
        <taxon>Embryophyta</taxon>
        <taxon>Tracheophyta</taxon>
        <taxon>Spermatophyta</taxon>
        <taxon>Magnoliopsida</taxon>
        <taxon>eudicotyledons</taxon>
        <taxon>Gunneridae</taxon>
        <taxon>Pentapetalae</taxon>
        <taxon>rosids</taxon>
        <taxon>fabids</taxon>
        <taxon>Rosales</taxon>
        <taxon>Rosaceae</taxon>
        <taxon>Amygdaloideae</taxon>
        <taxon>Maleae</taxon>
        <taxon>Malus</taxon>
    </lineage>
</organism>
<accession>A0A540L8Z5</accession>
<sequence length="53" mass="6212">MPRSQNHIANKTQISKSTELITEKEDQSFVLKKGEREKEESFSAIREGRENLY</sequence>
<gene>
    <name evidence="2" type="ORF">C1H46_031531</name>
</gene>
<name>A0A540L8Z5_MALBA</name>
<feature type="region of interest" description="Disordered" evidence="1">
    <location>
        <begin position="32"/>
        <end position="53"/>
    </location>
</feature>
<evidence type="ECO:0000313" key="2">
    <source>
        <dbReference type="EMBL" id="TQD82911.1"/>
    </source>
</evidence>
<keyword evidence="3" id="KW-1185">Reference proteome</keyword>
<feature type="region of interest" description="Disordered" evidence="1">
    <location>
        <begin position="1"/>
        <end position="20"/>
    </location>
</feature>
<protein>
    <submittedName>
        <fullName evidence="2">Uncharacterized protein</fullName>
    </submittedName>
</protein>
<evidence type="ECO:0000313" key="3">
    <source>
        <dbReference type="Proteomes" id="UP000315295"/>
    </source>
</evidence>
<comment type="caution">
    <text evidence="2">The sequence shown here is derived from an EMBL/GenBank/DDBJ whole genome shotgun (WGS) entry which is preliminary data.</text>
</comment>
<dbReference type="AlphaFoldDB" id="A0A540L8Z5"/>
<evidence type="ECO:0000256" key="1">
    <source>
        <dbReference type="SAM" id="MobiDB-lite"/>
    </source>
</evidence>
<reference evidence="2 3" key="1">
    <citation type="journal article" date="2019" name="G3 (Bethesda)">
        <title>Sequencing of a Wild Apple (Malus baccata) Genome Unravels the Differences Between Cultivated and Wild Apple Species Regarding Disease Resistance and Cold Tolerance.</title>
        <authorList>
            <person name="Chen X."/>
        </authorList>
    </citation>
    <scope>NUCLEOTIDE SEQUENCE [LARGE SCALE GENOMIC DNA]</scope>
    <source>
        <strain evidence="3">cv. Shandingzi</strain>
        <tissue evidence="2">Leaves</tissue>
    </source>
</reference>
<proteinExistence type="predicted"/>
<dbReference type="EMBL" id="VIEB01000702">
    <property type="protein sequence ID" value="TQD82911.1"/>
    <property type="molecule type" value="Genomic_DNA"/>
</dbReference>
<dbReference type="Proteomes" id="UP000315295">
    <property type="component" value="Unassembled WGS sequence"/>
</dbReference>